<dbReference type="AlphaFoldDB" id="A0AAE1G4Z6"/>
<feature type="compositionally biased region" description="Polar residues" evidence="1">
    <location>
        <begin position="143"/>
        <end position="162"/>
    </location>
</feature>
<comment type="caution">
    <text evidence="2">The sequence shown here is derived from an EMBL/GenBank/DDBJ whole genome shotgun (WGS) entry which is preliminary data.</text>
</comment>
<proteinExistence type="predicted"/>
<dbReference type="EMBL" id="JAWQEG010000685">
    <property type="protein sequence ID" value="KAK3886573.1"/>
    <property type="molecule type" value="Genomic_DNA"/>
</dbReference>
<dbReference type="Proteomes" id="UP001286313">
    <property type="component" value="Unassembled WGS sequence"/>
</dbReference>
<sequence>MEQGTIRKMAHRCWSLRKALGITAPVSYVEETTSAPTHSSDTDSSPEDDLAHLLELQPSELVKVIRELRVELGRKNKLIRFYSIVSSNISGVRDAVVSVLDFIDNIAANHSSMGSLKTRTLASCACPDWIDKEWVNHVTTNQDTQDWWTSDNPRPLRSTTTAFPPGPRLACLPDQPVASVPGFDASTQLGPDAPSQTQPDSNTHGQPVSNTHQPGTAVPGPDPPGAASNSVQQRPNLSRHSHSAQLLIGNSGQQRAPKSSRIPFTRNSVKNAQRQVNKNSKINNKKQTPKTFLSAANLPSSETVQFCHHCKCKGHTESTCLRKTRCDYCHRQGHSIQDCHTRLAEERQQKFLHRISTEQAQNNAILVQSLRRLLAPASLHPVVPAPLPQGNWTAQPVLPVQQQPLQTYPGPTQPPYNHPVVWSHASQ</sequence>
<feature type="region of interest" description="Disordered" evidence="1">
    <location>
        <begin position="403"/>
        <end position="427"/>
    </location>
</feature>
<organism evidence="2 3">
    <name type="scientific">Petrolisthes cinctipes</name>
    <name type="common">Flat porcelain crab</name>
    <dbReference type="NCBI Taxonomy" id="88211"/>
    <lineage>
        <taxon>Eukaryota</taxon>
        <taxon>Metazoa</taxon>
        <taxon>Ecdysozoa</taxon>
        <taxon>Arthropoda</taxon>
        <taxon>Crustacea</taxon>
        <taxon>Multicrustacea</taxon>
        <taxon>Malacostraca</taxon>
        <taxon>Eumalacostraca</taxon>
        <taxon>Eucarida</taxon>
        <taxon>Decapoda</taxon>
        <taxon>Pleocyemata</taxon>
        <taxon>Anomura</taxon>
        <taxon>Galatheoidea</taxon>
        <taxon>Porcellanidae</taxon>
        <taxon>Petrolisthes</taxon>
    </lineage>
</organism>
<protein>
    <recommendedName>
        <fullName evidence="4">Gag protein</fullName>
    </recommendedName>
</protein>
<keyword evidence="3" id="KW-1185">Reference proteome</keyword>
<evidence type="ECO:0008006" key="4">
    <source>
        <dbReference type="Google" id="ProtNLM"/>
    </source>
</evidence>
<feature type="compositionally biased region" description="Polar residues" evidence="1">
    <location>
        <begin position="185"/>
        <end position="214"/>
    </location>
</feature>
<name>A0AAE1G4Z6_PETCI</name>
<accession>A0AAE1G4Z6</accession>
<evidence type="ECO:0000256" key="1">
    <source>
        <dbReference type="SAM" id="MobiDB-lite"/>
    </source>
</evidence>
<feature type="region of interest" description="Disordered" evidence="1">
    <location>
        <begin position="143"/>
        <end position="286"/>
    </location>
</feature>
<feature type="compositionally biased region" description="Polar residues" evidence="1">
    <location>
        <begin position="248"/>
        <end position="257"/>
    </location>
</feature>
<evidence type="ECO:0000313" key="2">
    <source>
        <dbReference type="EMBL" id="KAK3886573.1"/>
    </source>
</evidence>
<gene>
    <name evidence="2" type="ORF">Pcinc_009222</name>
</gene>
<feature type="compositionally biased region" description="Polar residues" evidence="1">
    <location>
        <begin position="265"/>
        <end position="282"/>
    </location>
</feature>
<evidence type="ECO:0000313" key="3">
    <source>
        <dbReference type="Proteomes" id="UP001286313"/>
    </source>
</evidence>
<feature type="compositionally biased region" description="Polar residues" evidence="1">
    <location>
        <begin position="227"/>
        <end position="236"/>
    </location>
</feature>
<reference evidence="2" key="1">
    <citation type="submission" date="2023-10" db="EMBL/GenBank/DDBJ databases">
        <title>Genome assemblies of two species of porcelain crab, Petrolisthes cinctipes and Petrolisthes manimaculis (Anomura: Porcellanidae).</title>
        <authorList>
            <person name="Angst P."/>
        </authorList>
    </citation>
    <scope>NUCLEOTIDE SEQUENCE</scope>
    <source>
        <strain evidence="2">PB745_01</strain>
        <tissue evidence="2">Gill</tissue>
    </source>
</reference>